<gene>
    <name evidence="5" type="ORF">CTheo_6672</name>
</gene>
<dbReference type="Gene3D" id="2.60.420.10">
    <property type="entry name" value="Maltose phosphorylase, domain 3"/>
    <property type="match status" value="1"/>
</dbReference>
<dbReference type="Pfam" id="PF17390">
    <property type="entry name" value="Bac_rhamnosid_C"/>
    <property type="match status" value="1"/>
</dbReference>
<reference evidence="5 6" key="1">
    <citation type="journal article" date="2019" name="Fungal Biol. Biotechnol.">
        <title>Draft genome sequence of fastidious pathogen Ceratobasidium theobromae, which causes vascular-streak dieback in Theobroma cacao.</title>
        <authorList>
            <person name="Ali S.S."/>
            <person name="Asman A."/>
            <person name="Shao J."/>
            <person name="Firmansyah A.P."/>
            <person name="Susilo A.W."/>
            <person name="Rosmana A."/>
            <person name="McMahon P."/>
            <person name="Junaid M."/>
            <person name="Guest D."/>
            <person name="Kheng T.Y."/>
            <person name="Meinhardt L.W."/>
            <person name="Bailey B.A."/>
        </authorList>
    </citation>
    <scope>NUCLEOTIDE SEQUENCE [LARGE SCALE GENOMIC DNA]</scope>
    <source>
        <strain evidence="5 6">CT2</strain>
    </source>
</reference>
<dbReference type="InterPro" id="IPR035398">
    <property type="entry name" value="Bac_rhamnosid_C"/>
</dbReference>
<dbReference type="GO" id="GO:0005975">
    <property type="term" value="P:carbohydrate metabolic process"/>
    <property type="evidence" value="ECO:0007669"/>
    <property type="project" value="InterPro"/>
</dbReference>
<evidence type="ECO:0008006" key="7">
    <source>
        <dbReference type="Google" id="ProtNLM"/>
    </source>
</evidence>
<evidence type="ECO:0000259" key="4">
    <source>
        <dbReference type="Pfam" id="PF17390"/>
    </source>
</evidence>
<dbReference type="EMBL" id="SSOP01000219">
    <property type="protein sequence ID" value="KAB5589889.1"/>
    <property type="molecule type" value="Genomic_DNA"/>
</dbReference>
<dbReference type="SUPFAM" id="SSF48208">
    <property type="entry name" value="Six-hairpin glycosidases"/>
    <property type="match status" value="1"/>
</dbReference>
<evidence type="ECO:0000313" key="5">
    <source>
        <dbReference type="EMBL" id="KAB5589889.1"/>
    </source>
</evidence>
<accession>A0A5N5QE40</accession>
<dbReference type="InterPro" id="IPR012341">
    <property type="entry name" value="6hp_glycosidase-like_sf"/>
</dbReference>
<evidence type="ECO:0000256" key="1">
    <source>
        <dbReference type="SAM" id="MobiDB-lite"/>
    </source>
</evidence>
<comment type="caution">
    <text evidence="5">The sequence shown here is derived from an EMBL/GenBank/DDBJ whole genome shotgun (WGS) entry which is preliminary data.</text>
</comment>
<dbReference type="AlphaFoldDB" id="A0A5N5QE40"/>
<evidence type="ECO:0000259" key="3">
    <source>
        <dbReference type="Pfam" id="PF17389"/>
    </source>
</evidence>
<dbReference type="Pfam" id="PF17389">
    <property type="entry name" value="Bac_rhamnosid6H"/>
    <property type="match status" value="1"/>
</dbReference>
<name>A0A5N5QE40_9AGAM</name>
<feature type="chain" id="PRO_5024445871" description="Alpha-L-rhamnosidase" evidence="2">
    <location>
        <begin position="30"/>
        <end position="865"/>
    </location>
</feature>
<dbReference type="InterPro" id="IPR008928">
    <property type="entry name" value="6-hairpin_glycosidase_sf"/>
</dbReference>
<dbReference type="GO" id="GO:0003824">
    <property type="term" value="F:catalytic activity"/>
    <property type="evidence" value="ECO:0007669"/>
    <property type="project" value="UniProtKB-ARBA"/>
</dbReference>
<dbReference type="PANTHER" id="PTHR34987:SF4">
    <property type="entry name" value="ALPHA-L-RHAMNOSIDASE C-TERMINAL DOMAIN-CONTAINING PROTEIN"/>
    <property type="match status" value="1"/>
</dbReference>
<keyword evidence="2" id="KW-0732">Signal</keyword>
<dbReference type="OrthoDB" id="10036721at2759"/>
<evidence type="ECO:0000313" key="6">
    <source>
        <dbReference type="Proteomes" id="UP000383932"/>
    </source>
</evidence>
<dbReference type="InterPro" id="IPR035396">
    <property type="entry name" value="Bac_rhamnosid6H"/>
</dbReference>
<keyword evidence="6" id="KW-1185">Reference proteome</keyword>
<feature type="domain" description="Alpha-L-rhamnosidase six-hairpin glycosidase" evidence="3">
    <location>
        <begin position="404"/>
        <end position="633"/>
    </location>
</feature>
<feature type="domain" description="Alpha-L-rhamnosidase C-terminal" evidence="4">
    <location>
        <begin position="752"/>
        <end position="822"/>
    </location>
</feature>
<proteinExistence type="predicted"/>
<dbReference type="Proteomes" id="UP000383932">
    <property type="component" value="Unassembled WGS sequence"/>
</dbReference>
<feature type="region of interest" description="Disordered" evidence="1">
    <location>
        <begin position="60"/>
        <end position="80"/>
    </location>
</feature>
<dbReference type="Gene3D" id="1.50.10.10">
    <property type="match status" value="1"/>
</dbReference>
<protein>
    <recommendedName>
        <fullName evidence="7">Alpha-L-rhamnosidase</fullName>
    </recommendedName>
</protein>
<evidence type="ECO:0000256" key="2">
    <source>
        <dbReference type="SAM" id="SignalP"/>
    </source>
</evidence>
<organism evidence="5 6">
    <name type="scientific">Ceratobasidium theobromae</name>
    <dbReference type="NCBI Taxonomy" id="1582974"/>
    <lineage>
        <taxon>Eukaryota</taxon>
        <taxon>Fungi</taxon>
        <taxon>Dikarya</taxon>
        <taxon>Basidiomycota</taxon>
        <taxon>Agaricomycotina</taxon>
        <taxon>Agaricomycetes</taxon>
        <taxon>Cantharellales</taxon>
        <taxon>Ceratobasidiaceae</taxon>
        <taxon>Ceratobasidium</taxon>
    </lineage>
</organism>
<feature type="signal peptide" evidence="2">
    <location>
        <begin position="1"/>
        <end position="29"/>
    </location>
</feature>
<sequence>MLDLAPVRTWTWTFACIWNLCSLGVQVHAYIQPPTFLGQLPQPSVPYTFRPTKVHSTSGAVNNPGALVQPSGPSERSGSFPLATLSPNSSITLDFSLNVGGYPVFDFGPIISTSGESATIRYTVSESFSALTPGVGDGSPYKGFAGARFRHEVIPVTPSGERWLGTAIQGGQRFLLVEHISGTGDVTIKEVGFEAATDVTAIENLPGTFNSSDKYLNALWEAGARTVQLGCTSKGSLTPAWQVSAVGTLIESKNIAVHAKSRNWGEIDFSLSLYIISGSIFTFSKGGQFDPEFHLILGDKDTATFSQDTGASINLPSGALTTGKWHDLKFSVRGENNSTMSLSINGKNIGTIPYGDASSAGPLGFSAGNDTAILVKNLFVQDATGNTLYSNSLTSMSALEDFSTGTNHYGACFDGAKRDRVIWAGDFSIFGPTIFYSTADIEAVAGSLLLFTGVQDAKGQLSSSVLASVNPSEVPTNSWNSNNFYSYIYAVSSANTWYEWYQYTGDTRFLSKWWPAIKRGINYSLLFIDDTTGLITLTGEAALDFNGYDGPITGTHITTNAILVWALRNMARMADTLGDSVAPEYRTTANKIEESVNKHLFGDSYKAYVLTEGNTTVGISQDGNAYAILSGIAGATSAPSSPQAIIDAMRSLNTPFGPLSFSNTTRHLRIVSPYASGFHTWAAFEAGMSDEAIELMRTVWKNQIDVDNPWYTGMTWEFINGTTGEPYNPMYSSQAHGWGSGPTWQLSRYVLGISPMAPGYSAWSFAPQTVNLTFANGRVPTPWGTIVASWEDKGSEFRMHVTSPAGTDGTIAIPRAAKKVTVNGVTVTAKGNPELPRGVVWVGNKGSVYRINVTSNFGPFSITAS</sequence>
<dbReference type="PANTHER" id="PTHR34987">
    <property type="entry name" value="C, PUTATIVE (AFU_ORTHOLOGUE AFUA_3G02880)-RELATED"/>
    <property type="match status" value="1"/>
</dbReference>